<dbReference type="RefSeq" id="WP_266128007.1">
    <property type="nucleotide sequence ID" value="NZ_JANIDV010000014.1"/>
</dbReference>
<sequence>MTAGVVEFSYPDWAAAFPQLASTVAEPQAGFLFRQACLFLNNTPFSIVQNVDERRDLLWLLVAHQAQLGLNSAAGSGSSTGAQGVGRLASATRGSVSVSYDGSGLPNNAGWLTQTQYGLTYWQATAKYRQMRFTPGRPHPARIWP</sequence>
<organism evidence="1 2">
    <name type="scientific">Bombella dulcis</name>
    <dbReference type="NCBI Taxonomy" id="2967339"/>
    <lineage>
        <taxon>Bacteria</taxon>
        <taxon>Pseudomonadati</taxon>
        <taxon>Pseudomonadota</taxon>
        <taxon>Alphaproteobacteria</taxon>
        <taxon>Acetobacterales</taxon>
        <taxon>Acetobacteraceae</taxon>
        <taxon>Bombella</taxon>
    </lineage>
</organism>
<evidence type="ECO:0000313" key="2">
    <source>
        <dbReference type="Proteomes" id="UP001165633"/>
    </source>
</evidence>
<name>A0ABT3WD65_9PROT</name>
<proteinExistence type="predicted"/>
<dbReference type="EMBL" id="JANIDV010000014">
    <property type="protein sequence ID" value="MCX5617030.1"/>
    <property type="molecule type" value="Genomic_DNA"/>
</dbReference>
<accession>A0ABT3WD65</accession>
<dbReference type="Proteomes" id="UP001165633">
    <property type="component" value="Unassembled WGS sequence"/>
</dbReference>
<protein>
    <submittedName>
        <fullName evidence="1">DUF4054 domain-containing protein</fullName>
    </submittedName>
</protein>
<gene>
    <name evidence="1" type="ORF">NQF87_08650</name>
</gene>
<dbReference type="Pfam" id="PF13262">
    <property type="entry name" value="DUF4054"/>
    <property type="match status" value="1"/>
</dbReference>
<dbReference type="InterPro" id="IPR025127">
    <property type="entry name" value="DUF4054"/>
</dbReference>
<evidence type="ECO:0000313" key="1">
    <source>
        <dbReference type="EMBL" id="MCX5617030.1"/>
    </source>
</evidence>
<reference evidence="1" key="1">
    <citation type="submission" date="2022-07" db="EMBL/GenBank/DDBJ databases">
        <title>Bombella genomes.</title>
        <authorList>
            <person name="Harer L."/>
            <person name="Styblova S."/>
            <person name="Ehrmann M."/>
        </authorList>
    </citation>
    <scope>NUCLEOTIDE SEQUENCE</scope>
    <source>
        <strain evidence="1">TMW 2.2559</strain>
    </source>
</reference>
<keyword evidence="2" id="KW-1185">Reference proteome</keyword>
<comment type="caution">
    <text evidence="1">The sequence shown here is derived from an EMBL/GenBank/DDBJ whole genome shotgun (WGS) entry which is preliminary data.</text>
</comment>